<dbReference type="InterPro" id="IPR025836">
    <property type="entry name" value="Zn_knuckle_CX2CX4HX4C"/>
</dbReference>
<reference evidence="3" key="2">
    <citation type="submission" date="2021-03" db="UniProtKB">
        <authorList>
            <consortium name="EnsemblPlants"/>
        </authorList>
    </citation>
    <scope>IDENTIFICATION</scope>
</reference>
<dbReference type="EMBL" id="UZAU01000442">
    <property type="status" value="NOT_ANNOTATED_CDS"/>
    <property type="molecule type" value="Genomic_DNA"/>
</dbReference>
<dbReference type="Gramene" id="evm.model.05.709">
    <property type="protein sequence ID" value="cds.evm.model.05.709"/>
    <property type="gene ID" value="evm.TU.05.709"/>
</dbReference>
<organism evidence="3 4">
    <name type="scientific">Cannabis sativa</name>
    <name type="common">Hemp</name>
    <name type="synonym">Marijuana</name>
    <dbReference type="NCBI Taxonomy" id="3483"/>
    <lineage>
        <taxon>Eukaryota</taxon>
        <taxon>Viridiplantae</taxon>
        <taxon>Streptophyta</taxon>
        <taxon>Embryophyta</taxon>
        <taxon>Tracheophyta</taxon>
        <taxon>Spermatophyta</taxon>
        <taxon>Magnoliopsida</taxon>
        <taxon>eudicotyledons</taxon>
        <taxon>Gunneridae</taxon>
        <taxon>Pentapetalae</taxon>
        <taxon>rosids</taxon>
        <taxon>fabids</taxon>
        <taxon>Rosales</taxon>
        <taxon>Cannabaceae</taxon>
        <taxon>Cannabis</taxon>
    </lineage>
</organism>
<evidence type="ECO:0000313" key="4">
    <source>
        <dbReference type="Proteomes" id="UP000596661"/>
    </source>
</evidence>
<evidence type="ECO:0000256" key="1">
    <source>
        <dbReference type="SAM" id="MobiDB-lite"/>
    </source>
</evidence>
<proteinExistence type="predicted"/>
<keyword evidence="4" id="KW-1185">Reference proteome</keyword>
<dbReference type="AlphaFoldDB" id="A0A803PRI2"/>
<evidence type="ECO:0000259" key="2">
    <source>
        <dbReference type="Pfam" id="PF14392"/>
    </source>
</evidence>
<protein>
    <recommendedName>
        <fullName evidence="2">Zinc knuckle CX2CX4HX4C domain-containing protein</fullName>
    </recommendedName>
</protein>
<evidence type="ECO:0000313" key="3">
    <source>
        <dbReference type="EnsemblPlants" id="cds.evm.model.05.709"/>
    </source>
</evidence>
<dbReference type="EnsemblPlants" id="evm.model.05.709">
    <property type="protein sequence ID" value="cds.evm.model.05.709"/>
    <property type="gene ID" value="evm.TU.05.709"/>
</dbReference>
<accession>A0A803PRI2</accession>
<dbReference type="Proteomes" id="UP000596661">
    <property type="component" value="Chromosome 5"/>
</dbReference>
<sequence length="205" mass="22204">MVDFKYERLAEFCTYCGRLDHVFNECGAVLTLQEQGIAPIPTYDERIRIPGLPTYVRPRPQVIRHFPRALFPSPPLPTVPRVIPVFNDQNTAGGRLLLSEAPKGKEKAHDNGDLVESGYATSLALLVANGSSTLSPHVIENSPSSSHAMSFSSNVMSLPTKSDKGKAIQLEDTKITTAMASLQGGGSKRAKAATEDISLVKKSKK</sequence>
<name>A0A803PRI2_CANSA</name>
<feature type="region of interest" description="Disordered" evidence="1">
    <location>
        <begin position="182"/>
        <end position="205"/>
    </location>
</feature>
<dbReference type="Pfam" id="PF14392">
    <property type="entry name" value="zf-CCHC_4"/>
    <property type="match status" value="1"/>
</dbReference>
<feature type="domain" description="Zinc knuckle CX2CX4HX4C" evidence="2">
    <location>
        <begin position="1"/>
        <end position="26"/>
    </location>
</feature>
<reference evidence="3" key="1">
    <citation type="submission" date="2018-11" db="EMBL/GenBank/DDBJ databases">
        <authorList>
            <person name="Grassa J C."/>
        </authorList>
    </citation>
    <scope>NUCLEOTIDE SEQUENCE [LARGE SCALE GENOMIC DNA]</scope>
</reference>